<reference evidence="2 3" key="1">
    <citation type="journal article" date="2012" name="BMC Genomics">
        <title>Complete genome sequence of Saccharothrix espanaensis DSM 44229T and comparison to the other completely sequenced Pseudonocardiaceae.</title>
        <authorList>
            <person name="Strobel T."/>
            <person name="Al-Dilaimi A."/>
            <person name="Blom J."/>
            <person name="Gessner A."/>
            <person name="Kalinowski J."/>
            <person name="Luzhetska M."/>
            <person name="Puhler A."/>
            <person name="Szczepanowski R."/>
            <person name="Bechthold A."/>
            <person name="Ruckert C."/>
        </authorList>
    </citation>
    <scope>NUCLEOTIDE SEQUENCE [LARGE SCALE GENOMIC DNA]</scope>
    <source>
        <strain evidence="3">ATCC 51144 / DSM 44229 / JCM 9112 / NBRC 15066 / NRRL 15764</strain>
    </source>
</reference>
<accession>K0JRD6</accession>
<protein>
    <submittedName>
        <fullName evidence="2">Putative secreted protein</fullName>
    </submittedName>
</protein>
<dbReference type="KEGG" id="sesp:BN6_28510"/>
<dbReference type="EMBL" id="HE804045">
    <property type="protein sequence ID" value="CCH30160.1"/>
    <property type="molecule type" value="Genomic_DNA"/>
</dbReference>
<feature type="chain" id="PRO_5003834340" evidence="1">
    <location>
        <begin position="31"/>
        <end position="332"/>
    </location>
</feature>
<dbReference type="BioCyc" id="SESP1179773:BN6_RS13845-MONOMER"/>
<proteinExistence type="predicted"/>
<feature type="signal peptide" evidence="1">
    <location>
        <begin position="1"/>
        <end position="30"/>
    </location>
</feature>
<name>K0JRD6_SACES</name>
<dbReference type="InterPro" id="IPR006311">
    <property type="entry name" value="TAT_signal"/>
</dbReference>
<dbReference type="OrthoDB" id="3606456at2"/>
<sequence length="332" mass="34557">MRNTALSRRSLIAFAAATVVSSLLAPAASAAGTECTWQVEVLPVQEGMGSGNLRITGVDGQGNVSGFYAPNRTDHTLVRWTAAGLEVVPRPEGAGKFVTIAGNASGVVVGTVDRPGTSSVLMTHAPGVGYRELPTPAGYDNVAAKDINGRGDVLGRAYTPTTFKRVAVLWRADGSAPEVIAPAEVRSPDPVAIADDGTVLLDSSETPYLWRSGVLTALPDWGYTVYPRGLTRDGVITSRLYDSPRTSWKWHEATGVNEQFSVAGVIDAVNEDGLAVGYLPDGNYTGAVWQGTKFLTALPLPTGAFNGQAGAVGEGGALGGFAGGKAVRWTCH</sequence>
<dbReference type="AlphaFoldDB" id="K0JRD6"/>
<dbReference type="Proteomes" id="UP000006281">
    <property type="component" value="Chromosome"/>
</dbReference>
<evidence type="ECO:0000313" key="2">
    <source>
        <dbReference type="EMBL" id="CCH30160.1"/>
    </source>
</evidence>
<evidence type="ECO:0000256" key="1">
    <source>
        <dbReference type="SAM" id="SignalP"/>
    </source>
</evidence>
<dbReference type="HOGENOM" id="CLU_068241_0_0_11"/>
<dbReference type="PROSITE" id="PS51318">
    <property type="entry name" value="TAT"/>
    <property type="match status" value="1"/>
</dbReference>
<evidence type="ECO:0000313" key="3">
    <source>
        <dbReference type="Proteomes" id="UP000006281"/>
    </source>
</evidence>
<dbReference type="eggNOG" id="COG5563">
    <property type="taxonomic scope" value="Bacteria"/>
</dbReference>
<gene>
    <name evidence="2" type="ordered locus">BN6_28510</name>
</gene>
<dbReference type="RefSeq" id="WP_015100272.1">
    <property type="nucleotide sequence ID" value="NC_019673.1"/>
</dbReference>
<keyword evidence="3" id="KW-1185">Reference proteome</keyword>
<organism evidence="2 3">
    <name type="scientific">Saccharothrix espanaensis (strain ATCC 51144 / DSM 44229 / JCM 9112 / NBRC 15066 / NRRL 15764)</name>
    <dbReference type="NCBI Taxonomy" id="1179773"/>
    <lineage>
        <taxon>Bacteria</taxon>
        <taxon>Bacillati</taxon>
        <taxon>Actinomycetota</taxon>
        <taxon>Actinomycetes</taxon>
        <taxon>Pseudonocardiales</taxon>
        <taxon>Pseudonocardiaceae</taxon>
        <taxon>Saccharothrix</taxon>
    </lineage>
</organism>
<dbReference type="PATRIC" id="fig|1179773.3.peg.2850"/>
<keyword evidence="1" id="KW-0732">Signal</keyword>